<evidence type="ECO:0000313" key="4">
    <source>
        <dbReference type="Proteomes" id="UP001285441"/>
    </source>
</evidence>
<organism evidence="3 4">
    <name type="scientific">Podospora didyma</name>
    <dbReference type="NCBI Taxonomy" id="330526"/>
    <lineage>
        <taxon>Eukaryota</taxon>
        <taxon>Fungi</taxon>
        <taxon>Dikarya</taxon>
        <taxon>Ascomycota</taxon>
        <taxon>Pezizomycotina</taxon>
        <taxon>Sordariomycetes</taxon>
        <taxon>Sordariomycetidae</taxon>
        <taxon>Sordariales</taxon>
        <taxon>Podosporaceae</taxon>
        <taxon>Podospora</taxon>
    </lineage>
</organism>
<dbReference type="GO" id="GO:0000398">
    <property type="term" value="P:mRNA splicing, via spliceosome"/>
    <property type="evidence" value="ECO:0007669"/>
    <property type="project" value="InterPro"/>
</dbReference>
<keyword evidence="4" id="KW-1185">Reference proteome</keyword>
<reference evidence="3" key="2">
    <citation type="submission" date="2023-06" db="EMBL/GenBank/DDBJ databases">
        <authorList>
            <consortium name="Lawrence Berkeley National Laboratory"/>
            <person name="Haridas S."/>
            <person name="Hensen N."/>
            <person name="Bonometti L."/>
            <person name="Westerberg I."/>
            <person name="Brannstrom I.O."/>
            <person name="Guillou S."/>
            <person name="Cros-Aarteil S."/>
            <person name="Calhoun S."/>
            <person name="Kuo A."/>
            <person name="Mondo S."/>
            <person name="Pangilinan J."/>
            <person name="Riley R."/>
            <person name="LaButti K."/>
            <person name="Andreopoulos B."/>
            <person name="Lipzen A."/>
            <person name="Chen C."/>
            <person name="Yanf M."/>
            <person name="Daum C."/>
            <person name="Ng V."/>
            <person name="Clum A."/>
            <person name="Steindorff A."/>
            <person name="Ohm R."/>
            <person name="Martin F."/>
            <person name="Silar P."/>
            <person name="Natvig D."/>
            <person name="Lalanne C."/>
            <person name="Gautier V."/>
            <person name="Ament-velasquez S.L."/>
            <person name="Kruys A."/>
            <person name="Hutchinson M.I."/>
            <person name="Powell A.J."/>
            <person name="Barry K."/>
            <person name="Miller A.N."/>
            <person name="Grigoriev I.V."/>
            <person name="Debuchy R."/>
            <person name="Gladieux P."/>
            <person name="Thoren M.H."/>
            <person name="Johannesson H."/>
        </authorList>
    </citation>
    <scope>NUCLEOTIDE SEQUENCE</scope>
    <source>
        <strain evidence="3">CBS 232.78</strain>
    </source>
</reference>
<reference evidence="3" key="1">
    <citation type="journal article" date="2023" name="Mol. Phylogenet. Evol.">
        <title>Genome-scale phylogeny and comparative genomics of the fungal order Sordariales.</title>
        <authorList>
            <person name="Hensen N."/>
            <person name="Bonometti L."/>
            <person name="Westerberg I."/>
            <person name="Brannstrom I.O."/>
            <person name="Guillou S."/>
            <person name="Cros-Aarteil S."/>
            <person name="Calhoun S."/>
            <person name="Haridas S."/>
            <person name="Kuo A."/>
            <person name="Mondo S."/>
            <person name="Pangilinan J."/>
            <person name="Riley R."/>
            <person name="LaButti K."/>
            <person name="Andreopoulos B."/>
            <person name="Lipzen A."/>
            <person name="Chen C."/>
            <person name="Yan M."/>
            <person name="Daum C."/>
            <person name="Ng V."/>
            <person name="Clum A."/>
            <person name="Steindorff A."/>
            <person name="Ohm R.A."/>
            <person name="Martin F."/>
            <person name="Silar P."/>
            <person name="Natvig D.O."/>
            <person name="Lalanne C."/>
            <person name="Gautier V."/>
            <person name="Ament-Velasquez S.L."/>
            <person name="Kruys A."/>
            <person name="Hutchinson M.I."/>
            <person name="Powell A.J."/>
            <person name="Barry K."/>
            <person name="Miller A.N."/>
            <person name="Grigoriev I.V."/>
            <person name="Debuchy R."/>
            <person name="Gladieux P."/>
            <person name="Hiltunen Thoren M."/>
            <person name="Johannesson H."/>
        </authorList>
    </citation>
    <scope>NUCLEOTIDE SEQUENCE</scope>
    <source>
        <strain evidence="3">CBS 232.78</strain>
    </source>
</reference>
<comment type="similarity">
    <text evidence="1">Belongs to the CWC16 family.</text>
</comment>
<comment type="caution">
    <text evidence="3">The sequence shown here is derived from an EMBL/GenBank/DDBJ whole genome shotgun (WGS) entry which is preliminary data.</text>
</comment>
<protein>
    <submittedName>
        <fullName evidence="3">CWC16 protein</fullName>
    </submittedName>
</protein>
<dbReference type="EMBL" id="JAULSW010000005">
    <property type="protein sequence ID" value="KAK3381521.1"/>
    <property type="molecule type" value="Genomic_DNA"/>
</dbReference>
<name>A0AAE0NHE0_9PEZI</name>
<gene>
    <name evidence="3" type="ORF">B0H63DRAFT_207244</name>
</gene>
<dbReference type="InterPro" id="IPR007590">
    <property type="entry name" value="Saf4/Yju2"/>
</dbReference>
<dbReference type="PANTHER" id="PTHR12111:SF2">
    <property type="entry name" value="SPLICING FACTOR YJU2B-RELATED"/>
    <property type="match status" value="1"/>
</dbReference>
<evidence type="ECO:0000313" key="3">
    <source>
        <dbReference type="EMBL" id="KAK3381521.1"/>
    </source>
</evidence>
<feature type="region of interest" description="Disordered" evidence="2">
    <location>
        <begin position="325"/>
        <end position="395"/>
    </location>
</feature>
<proteinExistence type="inferred from homology"/>
<evidence type="ECO:0000256" key="2">
    <source>
        <dbReference type="SAM" id="MobiDB-lite"/>
    </source>
</evidence>
<feature type="region of interest" description="Disordered" evidence="2">
    <location>
        <begin position="262"/>
        <end position="295"/>
    </location>
</feature>
<dbReference type="PANTHER" id="PTHR12111">
    <property type="entry name" value="SPLICING FACTOR YJU2"/>
    <property type="match status" value="1"/>
</dbReference>
<dbReference type="AlphaFoldDB" id="A0AAE0NHE0"/>
<dbReference type="Proteomes" id="UP001285441">
    <property type="component" value="Unassembled WGS sequence"/>
</dbReference>
<dbReference type="GO" id="GO:0005684">
    <property type="term" value="C:U2-type spliceosomal complex"/>
    <property type="evidence" value="ECO:0007669"/>
    <property type="project" value="TreeGrafter"/>
</dbReference>
<feature type="compositionally biased region" description="Polar residues" evidence="2">
    <location>
        <begin position="269"/>
        <end position="278"/>
    </location>
</feature>
<accession>A0AAE0NHE0</accession>
<evidence type="ECO:0000256" key="1">
    <source>
        <dbReference type="ARBA" id="ARBA00005595"/>
    </source>
</evidence>
<dbReference type="GO" id="GO:0071014">
    <property type="term" value="C:post-mRNA release spliceosomal complex"/>
    <property type="evidence" value="ECO:0007669"/>
    <property type="project" value="TreeGrafter"/>
</dbReference>
<feature type="compositionally biased region" description="Low complexity" evidence="2">
    <location>
        <begin position="386"/>
        <end position="395"/>
    </location>
</feature>
<feature type="compositionally biased region" description="Pro residues" evidence="2">
    <location>
        <begin position="359"/>
        <end position="371"/>
    </location>
</feature>
<dbReference type="Pfam" id="PF04502">
    <property type="entry name" value="Saf4_Yju2"/>
    <property type="match status" value="1"/>
</dbReference>
<sequence>MQGFNMGKYVPPDQEGVLSGNALNKKHALGARASKLASQGILTVRFEMPFAVWCGHCPRPTVIGQGVRFNAEKKRVGSYFSTPVWSFRMRHAACGGEIEIRTDPQHTAYVVAAGGKKRDTGDDADDSLVKSGEYLITTEREKAEQRESAFGTLERTIADRERLEDARHRIGELHDAAERQWEDPYAQNQRLRRAFRVGRHGREKEAASTEELRDRMSLGIELLPGTADDARWAALIDFGGVPDAESDAPVVKALARPLFETKTPKLPHKTSTIKLDSSTTPPPPTTTTKAAPPKKLKAEIAASKMRDTLVSEIVGNTRAAMDPFLDFGNGTNSTGSKDAPPRGPVRLPGLKRKRATEEPPGPPEPPPPLSPPAAEKEVHPKAIADSSATTTSTTTMTTISPLVNYCSDSE</sequence>